<reference evidence="2" key="1">
    <citation type="submission" date="2016-11" db="UniProtKB">
        <authorList>
            <consortium name="WormBaseParasite"/>
        </authorList>
    </citation>
    <scope>IDENTIFICATION</scope>
</reference>
<evidence type="ECO:0000313" key="2">
    <source>
        <dbReference type="WBParaSite" id="maker-uti_cns_0000657-snap-gene-1.4-mRNA-1"/>
    </source>
</evidence>
<organism evidence="1 2">
    <name type="scientific">Macrostomum lignano</name>
    <dbReference type="NCBI Taxonomy" id="282301"/>
    <lineage>
        <taxon>Eukaryota</taxon>
        <taxon>Metazoa</taxon>
        <taxon>Spiralia</taxon>
        <taxon>Lophotrochozoa</taxon>
        <taxon>Platyhelminthes</taxon>
        <taxon>Rhabditophora</taxon>
        <taxon>Macrostomorpha</taxon>
        <taxon>Macrostomida</taxon>
        <taxon>Macrostomidae</taxon>
        <taxon>Macrostomum</taxon>
    </lineage>
</organism>
<dbReference type="Proteomes" id="UP000095280">
    <property type="component" value="Unplaced"/>
</dbReference>
<accession>A0A1I8G218</accession>
<evidence type="ECO:0000313" key="1">
    <source>
        <dbReference type="Proteomes" id="UP000095280"/>
    </source>
</evidence>
<keyword evidence="1" id="KW-1185">Reference proteome</keyword>
<proteinExistence type="predicted"/>
<dbReference type="AlphaFoldDB" id="A0A1I8G218"/>
<protein>
    <submittedName>
        <fullName evidence="2">Glypican-3 alpha subunit</fullName>
    </submittedName>
</protein>
<name>A0A1I8G218_9PLAT</name>
<dbReference type="WBParaSite" id="maker-uti_cns_0000657-snap-gene-1.4-mRNA-1">
    <property type="protein sequence ID" value="maker-uti_cns_0000657-snap-gene-1.4-mRNA-1"/>
    <property type="gene ID" value="maker-uti_cns_0000657-snap-gene-1.4"/>
</dbReference>
<sequence>QNSEAPGSAQITDRHAAGFHCPIFPGPHCRQLGDKLGPYLDLCVQSIFDALKESVVCTRAKLAVYKSQICVSYILGQMQSQCYYLQYNFYHVRSTVEARLMPRCQAEKYKRRHNRKLTSSSSVLLSAGRGAALLSLSSLLIYTI</sequence>